<comment type="similarity">
    <text evidence="1">Belongs to the glycosyl hydrolase 25 family.</text>
</comment>
<evidence type="ECO:0000256" key="2">
    <source>
        <dbReference type="ARBA" id="ARBA00022801"/>
    </source>
</evidence>
<dbReference type="OrthoDB" id="287365at2"/>
<feature type="compositionally biased region" description="Low complexity" evidence="4">
    <location>
        <begin position="26"/>
        <end position="52"/>
    </location>
</feature>
<dbReference type="InterPro" id="IPR017853">
    <property type="entry name" value="GH"/>
</dbReference>
<feature type="region of interest" description="Disordered" evidence="4">
    <location>
        <begin position="19"/>
        <end position="63"/>
    </location>
</feature>
<keyword evidence="7" id="KW-1185">Reference proteome</keyword>
<dbReference type="AlphaFoldDB" id="A0A316TH06"/>
<name>A0A316TH06_9ACTN</name>
<feature type="signal peptide" evidence="5">
    <location>
        <begin position="1"/>
        <end position="18"/>
    </location>
</feature>
<dbReference type="GO" id="GO:0016998">
    <property type="term" value="P:cell wall macromolecule catabolic process"/>
    <property type="evidence" value="ECO:0007669"/>
    <property type="project" value="InterPro"/>
</dbReference>
<dbReference type="EMBL" id="QGDD01000005">
    <property type="protein sequence ID" value="PWN02489.1"/>
    <property type="molecule type" value="Genomic_DNA"/>
</dbReference>
<keyword evidence="3" id="KW-0326">Glycosidase</keyword>
<dbReference type="Gene3D" id="3.20.20.80">
    <property type="entry name" value="Glycosidases"/>
    <property type="match status" value="1"/>
</dbReference>
<dbReference type="SMART" id="SM00641">
    <property type="entry name" value="Glyco_25"/>
    <property type="match status" value="1"/>
</dbReference>
<protein>
    <submittedName>
        <fullName evidence="6">Lysozyme</fullName>
    </submittedName>
</protein>
<dbReference type="Proteomes" id="UP000245507">
    <property type="component" value="Unassembled WGS sequence"/>
</dbReference>
<keyword evidence="5" id="KW-0732">Signal</keyword>
<reference evidence="6 7" key="1">
    <citation type="submission" date="2018-05" db="EMBL/GenBank/DDBJ databases">
        <title>Nocardioides silvaticus genome.</title>
        <authorList>
            <person name="Li C."/>
            <person name="Wang G."/>
        </authorList>
    </citation>
    <scope>NUCLEOTIDE SEQUENCE [LARGE SCALE GENOMIC DNA]</scope>
    <source>
        <strain evidence="6 7">CCTCC AB 2018079</strain>
    </source>
</reference>
<dbReference type="PROSITE" id="PS51904">
    <property type="entry name" value="GLYCOSYL_HYDROL_F25_2"/>
    <property type="match status" value="1"/>
</dbReference>
<evidence type="ECO:0000256" key="5">
    <source>
        <dbReference type="SAM" id="SignalP"/>
    </source>
</evidence>
<dbReference type="PROSITE" id="PS51257">
    <property type="entry name" value="PROKAR_LIPOPROTEIN"/>
    <property type="match status" value="1"/>
</dbReference>
<dbReference type="SUPFAM" id="SSF51445">
    <property type="entry name" value="(Trans)glycosidases"/>
    <property type="match status" value="1"/>
</dbReference>
<gene>
    <name evidence="6" type="ORF">DJ010_12170</name>
</gene>
<evidence type="ECO:0000256" key="3">
    <source>
        <dbReference type="ARBA" id="ARBA00023295"/>
    </source>
</evidence>
<accession>A0A316TH06</accession>
<evidence type="ECO:0000256" key="1">
    <source>
        <dbReference type="ARBA" id="ARBA00010646"/>
    </source>
</evidence>
<sequence length="260" mass="27790">MRLRGVLLATVLALTACSAGDEQPGPATQSAASSTTATPPVPTTATSTRASSAPPPAPSPRTRRVRHLGIDASHHQGAIDWQAVAGDGISFAYLKATEGTSYTDPTFARHRAEALDLGLRVGGYHYFQLCSSGAEQAAHFAAVLGDLRAGNLLPGAVDLELAGSCPRPPPRDVLLTEVRTFLDEVEAATGKQPVVYLFPELEARYGFADELGDHRQWVRSLDGRPDRAWWIWQRTDSGTVAGIAGPVDVNVMWSREVPAR</sequence>
<comment type="caution">
    <text evidence="6">The sequence shown here is derived from an EMBL/GenBank/DDBJ whole genome shotgun (WGS) entry which is preliminary data.</text>
</comment>
<proteinExistence type="inferred from homology"/>
<dbReference type="GO" id="GO:0009253">
    <property type="term" value="P:peptidoglycan catabolic process"/>
    <property type="evidence" value="ECO:0007669"/>
    <property type="project" value="InterPro"/>
</dbReference>
<dbReference type="GO" id="GO:0016052">
    <property type="term" value="P:carbohydrate catabolic process"/>
    <property type="evidence" value="ECO:0007669"/>
    <property type="project" value="TreeGrafter"/>
</dbReference>
<feature type="chain" id="PRO_5038447580" evidence="5">
    <location>
        <begin position="19"/>
        <end position="260"/>
    </location>
</feature>
<dbReference type="Pfam" id="PF01183">
    <property type="entry name" value="Glyco_hydro_25"/>
    <property type="match status" value="1"/>
</dbReference>
<dbReference type="InterPro" id="IPR002053">
    <property type="entry name" value="Glyco_hydro_25"/>
</dbReference>
<keyword evidence="2" id="KW-0378">Hydrolase</keyword>
<dbReference type="PANTHER" id="PTHR34135">
    <property type="entry name" value="LYSOZYME"/>
    <property type="match status" value="1"/>
</dbReference>
<dbReference type="RefSeq" id="WP_109694062.1">
    <property type="nucleotide sequence ID" value="NZ_QGDD01000005.1"/>
</dbReference>
<dbReference type="PANTHER" id="PTHR34135:SF2">
    <property type="entry name" value="LYSOZYME"/>
    <property type="match status" value="1"/>
</dbReference>
<evidence type="ECO:0000313" key="6">
    <source>
        <dbReference type="EMBL" id="PWN02489.1"/>
    </source>
</evidence>
<dbReference type="InterPro" id="IPR018077">
    <property type="entry name" value="Glyco_hydro_fam25_subgr"/>
</dbReference>
<organism evidence="6 7">
    <name type="scientific">Nocardioides silvaticus</name>
    <dbReference type="NCBI Taxonomy" id="2201891"/>
    <lineage>
        <taxon>Bacteria</taxon>
        <taxon>Bacillati</taxon>
        <taxon>Actinomycetota</taxon>
        <taxon>Actinomycetes</taxon>
        <taxon>Propionibacteriales</taxon>
        <taxon>Nocardioidaceae</taxon>
        <taxon>Nocardioides</taxon>
    </lineage>
</organism>
<evidence type="ECO:0000256" key="4">
    <source>
        <dbReference type="SAM" id="MobiDB-lite"/>
    </source>
</evidence>
<evidence type="ECO:0000313" key="7">
    <source>
        <dbReference type="Proteomes" id="UP000245507"/>
    </source>
</evidence>
<dbReference type="GO" id="GO:0003796">
    <property type="term" value="F:lysozyme activity"/>
    <property type="evidence" value="ECO:0007669"/>
    <property type="project" value="InterPro"/>
</dbReference>